<dbReference type="RefSeq" id="WP_138949152.1">
    <property type="nucleotide sequence ID" value="NZ_CP040749.1"/>
</dbReference>
<dbReference type="KEGG" id="fbe:FF125_07345"/>
<dbReference type="EMBL" id="CP040749">
    <property type="protein sequence ID" value="QCX38254.1"/>
    <property type="molecule type" value="Genomic_DNA"/>
</dbReference>
<keyword evidence="1" id="KW-0732">Signal</keyword>
<sequence>MKSKNIKFGVSILFVFICNLTMAQQQPQYTQHMYNTTALNPAYAGTNEGLEATLLHRSQWVGVTGAPVTQSLSIDGKVGQRISLGLGAYNEKIGPSNEVNINGIFAYEVMLGQNTRLSLGLNLGIDFYNVDWSKGLYYDNQDPIFNENVNEIRPIVGAGSFLYGEKWYLGVSAPNLLGLNSFNAKNDGEQVIERVNHYYLMGGYIFDVSRDLKFKPAVLAKVIEGSPVSIDASANFLIQDKITLGAAYRFNDAVSGIIGLQLGQRIFVGYSYDYTLTDLSDYNNGSHEIILKYSGGNAKRKSGAVRFF</sequence>
<dbReference type="NCBIfam" id="TIGR03519">
    <property type="entry name" value="T9SS_PorP_fam"/>
    <property type="match status" value="1"/>
</dbReference>
<dbReference type="InterPro" id="IPR019861">
    <property type="entry name" value="PorP/SprF_Bacteroidetes"/>
</dbReference>
<protein>
    <submittedName>
        <fullName evidence="2">Type IX secretion system membrane protein PorP/SprF</fullName>
    </submittedName>
</protein>
<evidence type="ECO:0000256" key="1">
    <source>
        <dbReference type="SAM" id="SignalP"/>
    </source>
</evidence>
<dbReference type="AlphaFoldDB" id="A0A5B7TSS3"/>
<keyword evidence="3" id="KW-1185">Reference proteome</keyword>
<organism evidence="2 3">
    <name type="scientific">Aureibaculum algae</name>
    <dbReference type="NCBI Taxonomy" id="2584122"/>
    <lineage>
        <taxon>Bacteria</taxon>
        <taxon>Pseudomonadati</taxon>
        <taxon>Bacteroidota</taxon>
        <taxon>Flavobacteriia</taxon>
        <taxon>Flavobacteriales</taxon>
        <taxon>Flavobacteriaceae</taxon>
        <taxon>Aureibaculum</taxon>
    </lineage>
</organism>
<dbReference type="Pfam" id="PF11751">
    <property type="entry name" value="PorP_SprF"/>
    <property type="match status" value="1"/>
</dbReference>
<dbReference type="Proteomes" id="UP000306229">
    <property type="component" value="Chromosome"/>
</dbReference>
<reference evidence="2 3" key="1">
    <citation type="submission" date="2019-05" db="EMBL/GenBank/DDBJ databases">
        <title>Algicella ahnfeltiae gen. nov., sp. nov., a novel marine bacterium of the family Flavobacteriaceae isolated from a red alga.</title>
        <authorList>
            <person name="Nedashkovskaya O.I."/>
            <person name="Kukhlevskiy A.D."/>
            <person name="Kim S.-G."/>
            <person name="Zhukova N.V."/>
            <person name="Mikhailov V.V."/>
        </authorList>
    </citation>
    <scope>NUCLEOTIDE SEQUENCE [LARGE SCALE GENOMIC DNA]</scope>
    <source>
        <strain evidence="2 3">10Alg115</strain>
    </source>
</reference>
<feature type="signal peptide" evidence="1">
    <location>
        <begin position="1"/>
        <end position="23"/>
    </location>
</feature>
<dbReference type="OrthoDB" id="1114455at2"/>
<name>A0A5B7TSS3_9FLAO</name>
<gene>
    <name evidence="2" type="ORF">FF125_07345</name>
</gene>
<accession>A0A5B7TSS3</accession>
<evidence type="ECO:0000313" key="2">
    <source>
        <dbReference type="EMBL" id="QCX38254.1"/>
    </source>
</evidence>
<proteinExistence type="predicted"/>
<feature type="chain" id="PRO_5023105938" evidence="1">
    <location>
        <begin position="24"/>
        <end position="308"/>
    </location>
</feature>
<evidence type="ECO:0000313" key="3">
    <source>
        <dbReference type="Proteomes" id="UP000306229"/>
    </source>
</evidence>